<name>A0A6G9AT75_9BACT</name>
<dbReference type="Proteomes" id="UP000501802">
    <property type="component" value="Chromosome"/>
</dbReference>
<organism evidence="2 3">
    <name type="scientific">Spirosoma aureum</name>
    <dbReference type="NCBI Taxonomy" id="2692134"/>
    <lineage>
        <taxon>Bacteria</taxon>
        <taxon>Pseudomonadati</taxon>
        <taxon>Bacteroidota</taxon>
        <taxon>Cytophagia</taxon>
        <taxon>Cytophagales</taxon>
        <taxon>Cytophagaceae</taxon>
        <taxon>Spirosoma</taxon>
    </lineage>
</organism>
<dbReference type="EMBL" id="CP050063">
    <property type="protein sequence ID" value="QIP15692.1"/>
    <property type="molecule type" value="Genomic_DNA"/>
</dbReference>
<reference evidence="2 3" key="1">
    <citation type="submission" date="2020-03" db="EMBL/GenBank/DDBJ databases">
        <authorList>
            <person name="Kim M.K."/>
        </authorList>
    </citation>
    <scope>NUCLEOTIDE SEQUENCE [LARGE SCALE GENOMIC DNA]</scope>
    <source>
        <strain evidence="2 3">BT328</strain>
    </source>
</reference>
<dbReference type="AlphaFoldDB" id="A0A6G9AT75"/>
<accession>A0A6G9AT75</accession>
<dbReference type="KEGG" id="spib:G8759_25190"/>
<keyword evidence="3" id="KW-1185">Reference proteome</keyword>
<keyword evidence="1" id="KW-0472">Membrane</keyword>
<proteinExistence type="predicted"/>
<feature type="transmembrane region" description="Helical" evidence="1">
    <location>
        <begin position="21"/>
        <end position="45"/>
    </location>
</feature>
<protein>
    <submittedName>
        <fullName evidence="2">Uncharacterized protein</fullName>
    </submittedName>
</protein>
<dbReference type="RefSeq" id="WP_167214414.1">
    <property type="nucleotide sequence ID" value="NZ_CP050063.1"/>
</dbReference>
<evidence type="ECO:0000313" key="3">
    <source>
        <dbReference type="Proteomes" id="UP000501802"/>
    </source>
</evidence>
<gene>
    <name evidence="2" type="ORF">G8759_25190</name>
</gene>
<evidence type="ECO:0000256" key="1">
    <source>
        <dbReference type="SAM" id="Phobius"/>
    </source>
</evidence>
<keyword evidence="1" id="KW-1133">Transmembrane helix</keyword>
<sequence length="113" mass="12656">MATQSNKPQIPAWLEFVVDKLVLILLILLENWLIIFVFLMAFGVISSCKSKPQAPAQSIPTMPPIDSVRLKLEQEAQWSSGNGMATSKQQSQSAIIDYEKAKQYFDTSRVTLP</sequence>
<evidence type="ECO:0000313" key="2">
    <source>
        <dbReference type="EMBL" id="QIP15692.1"/>
    </source>
</evidence>
<keyword evidence="1" id="KW-0812">Transmembrane</keyword>